<sequence length="153" mass="16507">MNAKVDITSLPFLRLEKEQTWFEAIPGERLTIRVHSSETGGKFSIMESIAGRGAATPTHTHVEDEVFHILEGEVIFSLHGEISVLAKGDAIYIPGGAPHAWRNNAGTPARMLAFFQPGGVEQMFTEIAGLELPGIIELASKYGTVLVGPPIEA</sequence>
<organism evidence="2 3">
    <name type="scientific">Rhizobium soli</name>
    <dbReference type="NCBI Taxonomy" id="424798"/>
    <lineage>
        <taxon>Bacteria</taxon>
        <taxon>Pseudomonadati</taxon>
        <taxon>Pseudomonadota</taxon>
        <taxon>Alphaproteobacteria</taxon>
        <taxon>Hyphomicrobiales</taxon>
        <taxon>Rhizobiaceae</taxon>
        <taxon>Rhizobium/Agrobacterium group</taxon>
        <taxon>Rhizobium</taxon>
    </lineage>
</organism>
<name>A0A7X0JNS6_9HYPH</name>
<dbReference type="PANTHER" id="PTHR36440:SF1">
    <property type="entry name" value="PUTATIVE (AFU_ORTHOLOGUE AFUA_8G07350)-RELATED"/>
    <property type="match status" value="1"/>
</dbReference>
<evidence type="ECO:0000313" key="3">
    <source>
        <dbReference type="Proteomes" id="UP000585437"/>
    </source>
</evidence>
<dbReference type="PANTHER" id="PTHR36440">
    <property type="entry name" value="PUTATIVE (AFU_ORTHOLOGUE AFUA_8G07350)-RELATED"/>
    <property type="match status" value="1"/>
</dbReference>
<proteinExistence type="predicted"/>
<dbReference type="InterPro" id="IPR013096">
    <property type="entry name" value="Cupin_2"/>
</dbReference>
<keyword evidence="2" id="KW-0560">Oxidoreductase</keyword>
<reference evidence="2 3" key="1">
    <citation type="submission" date="2020-08" db="EMBL/GenBank/DDBJ databases">
        <title>The Agave Microbiome: Exploring the role of microbial communities in plant adaptations to desert environments.</title>
        <authorList>
            <person name="Partida-Martinez L.P."/>
        </authorList>
    </citation>
    <scope>NUCLEOTIDE SEQUENCE [LARGE SCALE GENOMIC DNA]</scope>
    <source>
        <strain evidence="2 3">AS3.12</strain>
    </source>
</reference>
<keyword evidence="2" id="KW-0223">Dioxygenase</keyword>
<accession>A0A7X0JNS6</accession>
<gene>
    <name evidence="2" type="ORF">F4695_004429</name>
</gene>
<dbReference type="EMBL" id="JACHBU010000015">
    <property type="protein sequence ID" value="MBB6511034.1"/>
    <property type="molecule type" value="Genomic_DNA"/>
</dbReference>
<dbReference type="InterPro" id="IPR011051">
    <property type="entry name" value="RmlC_Cupin_sf"/>
</dbReference>
<dbReference type="Proteomes" id="UP000585437">
    <property type="component" value="Unassembled WGS sequence"/>
</dbReference>
<dbReference type="Gene3D" id="2.60.120.10">
    <property type="entry name" value="Jelly Rolls"/>
    <property type="match status" value="1"/>
</dbReference>
<dbReference type="Pfam" id="PF07883">
    <property type="entry name" value="Cupin_2"/>
    <property type="match status" value="1"/>
</dbReference>
<feature type="domain" description="Cupin type-2" evidence="1">
    <location>
        <begin position="53"/>
        <end position="114"/>
    </location>
</feature>
<dbReference type="SUPFAM" id="SSF51182">
    <property type="entry name" value="RmlC-like cupins"/>
    <property type="match status" value="1"/>
</dbReference>
<evidence type="ECO:0000313" key="2">
    <source>
        <dbReference type="EMBL" id="MBB6511034.1"/>
    </source>
</evidence>
<keyword evidence="3" id="KW-1185">Reference proteome</keyword>
<protein>
    <submittedName>
        <fullName evidence="2">Quercetin dioxygenase-like cupin family protein</fullName>
    </submittedName>
</protein>
<comment type="caution">
    <text evidence="2">The sequence shown here is derived from an EMBL/GenBank/DDBJ whole genome shotgun (WGS) entry which is preliminary data.</text>
</comment>
<dbReference type="GO" id="GO:0051213">
    <property type="term" value="F:dioxygenase activity"/>
    <property type="evidence" value="ECO:0007669"/>
    <property type="project" value="UniProtKB-KW"/>
</dbReference>
<dbReference type="InterPro" id="IPR014710">
    <property type="entry name" value="RmlC-like_jellyroll"/>
</dbReference>
<evidence type="ECO:0000259" key="1">
    <source>
        <dbReference type="Pfam" id="PF07883"/>
    </source>
</evidence>
<dbReference type="AlphaFoldDB" id="A0A7X0JNS6"/>
<dbReference type="InterPro" id="IPR053146">
    <property type="entry name" value="QDO-like"/>
</dbReference>
<dbReference type="RefSeq" id="WP_184656048.1">
    <property type="nucleotide sequence ID" value="NZ_JACHBU010000015.1"/>
</dbReference>